<evidence type="ECO:0000256" key="3">
    <source>
        <dbReference type="ARBA" id="ARBA00022827"/>
    </source>
</evidence>
<proteinExistence type="inferred from homology"/>
<evidence type="ECO:0000313" key="8">
    <source>
        <dbReference type="EMBL" id="MQQ10800.1"/>
    </source>
</evidence>
<evidence type="ECO:0000313" key="9">
    <source>
        <dbReference type="Proteomes" id="UP000444174"/>
    </source>
</evidence>
<feature type="binding site" evidence="4">
    <location>
        <position position="304"/>
    </location>
    <ligand>
        <name>FAD</name>
        <dbReference type="ChEBI" id="CHEBI:57692"/>
    </ligand>
</feature>
<dbReference type="InterPro" id="IPR036188">
    <property type="entry name" value="FAD/NAD-bd_sf"/>
</dbReference>
<gene>
    <name evidence="8" type="ORF">GFB49_20305</name>
</gene>
<keyword evidence="4" id="KW-0520">NAD</keyword>
<dbReference type="Proteomes" id="UP000444174">
    <property type="component" value="Unassembled WGS sequence"/>
</dbReference>
<dbReference type="Gene3D" id="3.30.390.30">
    <property type="match status" value="1"/>
</dbReference>
<sequence length="450" mass="47207">MNEDYDLIVIGAGMAGVAAANKCGAAGWRVAIVDALPYGGTCALRGCDPKKILRRGAEIMDAARLMQGKGIDPGDLSINWADLMAHKRGFTDPVPDKMEKGLSGNGVETLHGAARFTGSNTLEVDGTAYQSERFLVAAGAMPRPLSFTGADLVIDSTDFLNLEALPNRVLFIGGGFVSFEFAHIAARAGANPIIVDRGARPLRGFDPDLVEMLIDRSGGIGVDLMRETEIVSVSEASRAFTVEVKSGDETRTIETDLVVHGAGRVAALADLNLEAAGVDYSDKGIVVAPHLQSTTSSAVYAAGDSADTDGMPLTPVAVIEGKVAASNMLKDAQTVPDYAGIPTAVFTVPELARVGMLESEARDAGHDVDVRFTDTIGWYSNYRIGETSAAAKILVDRSNGKILGAHLFGPEYGELINFFGLAIKLGLAAKQLKSMTAAYPSVGSDLGSLL</sequence>
<feature type="binding site" evidence="4">
    <location>
        <position position="51"/>
    </location>
    <ligand>
        <name>FAD</name>
        <dbReference type="ChEBI" id="CHEBI:57692"/>
    </ligand>
</feature>
<dbReference type="PANTHER" id="PTHR43014:SF5">
    <property type="entry name" value="GLUTATHIONE REDUCTASE (NADPH)"/>
    <property type="match status" value="1"/>
</dbReference>
<evidence type="ECO:0000259" key="6">
    <source>
        <dbReference type="Pfam" id="PF02852"/>
    </source>
</evidence>
<feature type="binding site" evidence="4">
    <location>
        <begin position="173"/>
        <end position="180"/>
    </location>
    <ligand>
        <name>NAD(+)</name>
        <dbReference type="ChEBI" id="CHEBI:57540"/>
    </ligand>
</feature>
<protein>
    <submittedName>
        <fullName evidence="8">FAD-binding protein</fullName>
    </submittedName>
</protein>
<evidence type="ECO:0000256" key="1">
    <source>
        <dbReference type="ARBA" id="ARBA00007532"/>
    </source>
</evidence>
<dbReference type="InterPro" id="IPR001100">
    <property type="entry name" value="Pyr_nuc-diS_OxRdtase"/>
</dbReference>
<evidence type="ECO:0000256" key="4">
    <source>
        <dbReference type="PIRSR" id="PIRSR000350-3"/>
    </source>
</evidence>
<evidence type="ECO:0000256" key="5">
    <source>
        <dbReference type="PIRSR" id="PIRSR000350-4"/>
    </source>
</evidence>
<dbReference type="GO" id="GO:0016491">
    <property type="term" value="F:oxidoreductase activity"/>
    <property type="evidence" value="ECO:0007669"/>
    <property type="project" value="InterPro"/>
</dbReference>
<accession>A0A843YGY5</accession>
<organism evidence="8 9">
    <name type="scientific">Tritonibacter litoralis</name>
    <dbReference type="NCBI Taxonomy" id="2662264"/>
    <lineage>
        <taxon>Bacteria</taxon>
        <taxon>Pseudomonadati</taxon>
        <taxon>Pseudomonadota</taxon>
        <taxon>Alphaproteobacteria</taxon>
        <taxon>Rhodobacterales</taxon>
        <taxon>Paracoccaceae</taxon>
        <taxon>Tritonibacter</taxon>
    </lineage>
</organism>
<dbReference type="Gene3D" id="3.50.50.60">
    <property type="entry name" value="FAD/NAD(P)-binding domain"/>
    <property type="match status" value="2"/>
</dbReference>
<dbReference type="PIRSF" id="PIRSF000350">
    <property type="entry name" value="Mercury_reductase_MerA"/>
    <property type="match status" value="1"/>
</dbReference>
<dbReference type="AlphaFoldDB" id="A0A843YGY5"/>
<keyword evidence="4" id="KW-0547">Nucleotide-binding</keyword>
<dbReference type="Pfam" id="PF02852">
    <property type="entry name" value="Pyr_redox_dim"/>
    <property type="match status" value="1"/>
</dbReference>
<dbReference type="PRINTS" id="PR00411">
    <property type="entry name" value="PNDRDTASEI"/>
</dbReference>
<keyword evidence="9" id="KW-1185">Reference proteome</keyword>
<reference evidence="8 9" key="1">
    <citation type="submission" date="2019-10" db="EMBL/GenBank/DDBJ databases">
        <title>Epibacterium sp. nov., isolated from seawater.</title>
        <authorList>
            <person name="Zhang X."/>
            <person name="Li N."/>
        </authorList>
    </citation>
    <scope>NUCLEOTIDE SEQUENCE [LARGE SCALE GENOMIC DNA]</scope>
    <source>
        <strain evidence="8 9">SM1979</strain>
    </source>
</reference>
<dbReference type="Pfam" id="PF07992">
    <property type="entry name" value="Pyr_redox_2"/>
    <property type="match status" value="1"/>
</dbReference>
<dbReference type="SUPFAM" id="SSF51905">
    <property type="entry name" value="FAD/NAD(P)-binding domain"/>
    <property type="match status" value="1"/>
</dbReference>
<evidence type="ECO:0000259" key="7">
    <source>
        <dbReference type="Pfam" id="PF07992"/>
    </source>
</evidence>
<feature type="disulfide bond" description="Redox-active" evidence="5">
    <location>
        <begin position="42"/>
        <end position="47"/>
    </location>
</feature>
<dbReference type="InterPro" id="IPR023753">
    <property type="entry name" value="FAD/NAD-binding_dom"/>
</dbReference>
<dbReference type="GO" id="GO:0000166">
    <property type="term" value="F:nucleotide binding"/>
    <property type="evidence" value="ECO:0007669"/>
    <property type="project" value="UniProtKB-KW"/>
</dbReference>
<keyword evidence="2" id="KW-0285">Flavoprotein</keyword>
<feature type="binding site" evidence="4">
    <location>
        <position position="263"/>
    </location>
    <ligand>
        <name>NAD(+)</name>
        <dbReference type="ChEBI" id="CHEBI:57540"/>
    </ligand>
</feature>
<evidence type="ECO:0000256" key="2">
    <source>
        <dbReference type="ARBA" id="ARBA00022630"/>
    </source>
</evidence>
<dbReference type="PRINTS" id="PR00368">
    <property type="entry name" value="FADPNR"/>
</dbReference>
<name>A0A843YGY5_9RHOB</name>
<comment type="similarity">
    <text evidence="1">Belongs to the class-I pyridine nucleotide-disulfide oxidoreductase family.</text>
</comment>
<keyword evidence="3 4" id="KW-0274">FAD</keyword>
<dbReference type="InterPro" id="IPR016156">
    <property type="entry name" value="FAD/NAD-linked_Rdtase_dimer_sf"/>
</dbReference>
<feature type="domain" description="FAD/NAD(P)-binding" evidence="7">
    <location>
        <begin position="5"/>
        <end position="321"/>
    </location>
</feature>
<dbReference type="SUPFAM" id="SSF55424">
    <property type="entry name" value="FAD/NAD-linked reductases, dimerisation (C-terminal) domain"/>
    <property type="match status" value="1"/>
</dbReference>
<comment type="caution">
    <text evidence="8">The sequence shown here is derived from an EMBL/GenBank/DDBJ whole genome shotgun (WGS) entry which is preliminary data.</text>
</comment>
<dbReference type="PANTHER" id="PTHR43014">
    <property type="entry name" value="MERCURIC REDUCTASE"/>
    <property type="match status" value="1"/>
</dbReference>
<dbReference type="RefSeq" id="WP_153218045.1">
    <property type="nucleotide sequence ID" value="NZ_WIBF01000025.1"/>
</dbReference>
<dbReference type="InterPro" id="IPR004099">
    <property type="entry name" value="Pyr_nucl-diS_OxRdtase_dimer"/>
</dbReference>
<feature type="domain" description="Pyridine nucleotide-disulphide oxidoreductase dimerisation" evidence="6">
    <location>
        <begin position="341"/>
        <end position="443"/>
    </location>
</feature>
<dbReference type="EMBL" id="WIBF01000025">
    <property type="protein sequence ID" value="MQQ10800.1"/>
    <property type="molecule type" value="Genomic_DNA"/>
</dbReference>
<comment type="cofactor">
    <cofactor evidence="4">
        <name>FAD</name>
        <dbReference type="ChEBI" id="CHEBI:57692"/>
    </cofactor>
    <text evidence="4">Binds 1 FAD per subunit.</text>
</comment>